<sequence>MSAPGLPPGAPDPAAAAAALAAAIAEVKEVFGTSFIGFAVATTVYGIALLQIYLYLRHYPKDSIHLKLTVGLLWLFDTLSTIMVAHSLYTYFVLNFGDIAADAKVPWSFALENGFLTMVTITAQSYYSWQIWNISNGNISSRHDACPRFMWYALLFVSYFWSIAHRQQDWGFISPSICTSTSPSPSFSEPLLTSPDRNVLRFQDPTVASISTHHFRAVSGPVQGTAAVCDILIMLSLIYYLRSKRRSGIRTTEDMIDTLILYSMCRGIVTAITQILFLGLNVGIPDHTYWQPFHQLVGKLYVNSILASLNVRRVILGRGDPENSERTTKSTSRATGSTGTMPLAFLRPKTDTEMTGDNITFDHAHAQGHSNYSQDQDREEMEMGTPVKKAAGILPGS</sequence>
<evidence type="ECO:0000259" key="3">
    <source>
        <dbReference type="Pfam" id="PF20152"/>
    </source>
</evidence>
<name>A0AAD7B7H2_9AGAR</name>
<feature type="transmembrane region" description="Helical" evidence="2">
    <location>
        <begin position="35"/>
        <end position="56"/>
    </location>
</feature>
<accession>A0AAD7B7H2</accession>
<evidence type="ECO:0000313" key="5">
    <source>
        <dbReference type="Proteomes" id="UP001221142"/>
    </source>
</evidence>
<evidence type="ECO:0000313" key="4">
    <source>
        <dbReference type="EMBL" id="KAJ7612767.1"/>
    </source>
</evidence>
<dbReference type="AlphaFoldDB" id="A0AAD7B7H2"/>
<dbReference type="Proteomes" id="UP001221142">
    <property type="component" value="Unassembled WGS sequence"/>
</dbReference>
<keyword evidence="5" id="KW-1185">Reference proteome</keyword>
<feature type="compositionally biased region" description="Polar residues" evidence="1">
    <location>
        <begin position="329"/>
        <end position="340"/>
    </location>
</feature>
<feature type="transmembrane region" description="Helical" evidence="2">
    <location>
        <begin position="149"/>
        <end position="165"/>
    </location>
</feature>
<protein>
    <recommendedName>
        <fullName evidence="3">DUF6534 domain-containing protein</fullName>
    </recommendedName>
</protein>
<keyword evidence="2" id="KW-1133">Transmembrane helix</keyword>
<dbReference type="InterPro" id="IPR045339">
    <property type="entry name" value="DUF6534"/>
</dbReference>
<feature type="region of interest" description="Disordered" evidence="1">
    <location>
        <begin position="361"/>
        <end position="397"/>
    </location>
</feature>
<organism evidence="4 5">
    <name type="scientific">Roridomyces roridus</name>
    <dbReference type="NCBI Taxonomy" id="1738132"/>
    <lineage>
        <taxon>Eukaryota</taxon>
        <taxon>Fungi</taxon>
        <taxon>Dikarya</taxon>
        <taxon>Basidiomycota</taxon>
        <taxon>Agaricomycotina</taxon>
        <taxon>Agaricomycetes</taxon>
        <taxon>Agaricomycetidae</taxon>
        <taxon>Agaricales</taxon>
        <taxon>Marasmiineae</taxon>
        <taxon>Mycenaceae</taxon>
        <taxon>Roridomyces</taxon>
    </lineage>
</organism>
<dbReference type="EMBL" id="JARKIF010000030">
    <property type="protein sequence ID" value="KAJ7612767.1"/>
    <property type="molecule type" value="Genomic_DNA"/>
</dbReference>
<keyword evidence="2" id="KW-0812">Transmembrane</keyword>
<proteinExistence type="predicted"/>
<feature type="region of interest" description="Disordered" evidence="1">
    <location>
        <begin position="319"/>
        <end position="344"/>
    </location>
</feature>
<dbReference type="PANTHER" id="PTHR40465:SF1">
    <property type="entry name" value="DUF6534 DOMAIN-CONTAINING PROTEIN"/>
    <property type="match status" value="1"/>
</dbReference>
<feature type="domain" description="DUF6534" evidence="3">
    <location>
        <begin position="226"/>
        <end position="313"/>
    </location>
</feature>
<keyword evidence="2" id="KW-0472">Membrane</keyword>
<reference evidence="4" key="1">
    <citation type="submission" date="2023-03" db="EMBL/GenBank/DDBJ databases">
        <title>Massive genome expansion in bonnet fungi (Mycena s.s.) driven by repeated elements and novel gene families across ecological guilds.</title>
        <authorList>
            <consortium name="Lawrence Berkeley National Laboratory"/>
            <person name="Harder C.B."/>
            <person name="Miyauchi S."/>
            <person name="Viragh M."/>
            <person name="Kuo A."/>
            <person name="Thoen E."/>
            <person name="Andreopoulos B."/>
            <person name="Lu D."/>
            <person name="Skrede I."/>
            <person name="Drula E."/>
            <person name="Henrissat B."/>
            <person name="Morin E."/>
            <person name="Kohler A."/>
            <person name="Barry K."/>
            <person name="LaButti K."/>
            <person name="Morin E."/>
            <person name="Salamov A."/>
            <person name="Lipzen A."/>
            <person name="Mereny Z."/>
            <person name="Hegedus B."/>
            <person name="Baldrian P."/>
            <person name="Stursova M."/>
            <person name="Weitz H."/>
            <person name="Taylor A."/>
            <person name="Grigoriev I.V."/>
            <person name="Nagy L.G."/>
            <person name="Martin F."/>
            <person name="Kauserud H."/>
        </authorList>
    </citation>
    <scope>NUCLEOTIDE SEQUENCE</scope>
    <source>
        <strain evidence="4">9284</strain>
    </source>
</reference>
<evidence type="ECO:0000256" key="1">
    <source>
        <dbReference type="SAM" id="MobiDB-lite"/>
    </source>
</evidence>
<feature type="compositionally biased region" description="Basic and acidic residues" evidence="1">
    <location>
        <begin position="319"/>
        <end position="328"/>
    </location>
</feature>
<feature type="transmembrane region" description="Helical" evidence="2">
    <location>
        <begin position="109"/>
        <end position="129"/>
    </location>
</feature>
<gene>
    <name evidence="4" type="ORF">FB45DRAFT_1065451</name>
</gene>
<dbReference type="Pfam" id="PF20152">
    <property type="entry name" value="DUF6534"/>
    <property type="match status" value="1"/>
</dbReference>
<feature type="transmembrane region" description="Helical" evidence="2">
    <location>
        <begin position="68"/>
        <end position="89"/>
    </location>
</feature>
<evidence type="ECO:0000256" key="2">
    <source>
        <dbReference type="SAM" id="Phobius"/>
    </source>
</evidence>
<feature type="transmembrane region" description="Helical" evidence="2">
    <location>
        <begin position="222"/>
        <end position="241"/>
    </location>
</feature>
<dbReference type="PANTHER" id="PTHR40465">
    <property type="entry name" value="CHROMOSOME 1, WHOLE GENOME SHOTGUN SEQUENCE"/>
    <property type="match status" value="1"/>
</dbReference>
<comment type="caution">
    <text evidence="4">The sequence shown here is derived from an EMBL/GenBank/DDBJ whole genome shotgun (WGS) entry which is preliminary data.</text>
</comment>